<reference evidence="1 2" key="1">
    <citation type="submission" date="2013-09" db="EMBL/GenBank/DDBJ databases">
        <title>Corchorus capsularis genome sequencing.</title>
        <authorList>
            <person name="Alam M."/>
            <person name="Haque M.S."/>
            <person name="Islam M.S."/>
            <person name="Emdad E.M."/>
            <person name="Islam M.M."/>
            <person name="Ahmed B."/>
            <person name="Halim A."/>
            <person name="Hossen Q.M.M."/>
            <person name="Hossain M.Z."/>
            <person name="Ahmed R."/>
            <person name="Khan M.M."/>
            <person name="Islam R."/>
            <person name="Rashid M.M."/>
            <person name="Khan S.A."/>
            <person name="Rahman M.S."/>
            <person name="Alam M."/>
        </authorList>
    </citation>
    <scope>NUCLEOTIDE SEQUENCE [LARGE SCALE GENOMIC DNA]</scope>
    <source>
        <strain evidence="2">cv. CVL-1</strain>
        <tissue evidence="1">Whole seedling</tissue>
    </source>
</reference>
<gene>
    <name evidence="1" type="ORF">CCACVL1_00964</name>
</gene>
<sequence length="56" mass="6233">TAMKPLTVCNTITGNGTGYMTLGVSLLAIQSIKNRYKWSVFDAIFNMKKTTKNVFD</sequence>
<accession>A0A1R3KTQ7</accession>
<evidence type="ECO:0000313" key="1">
    <source>
        <dbReference type="EMBL" id="OMP10462.1"/>
    </source>
</evidence>
<feature type="non-terminal residue" evidence="1">
    <location>
        <position position="1"/>
    </location>
</feature>
<protein>
    <submittedName>
        <fullName evidence="1">Uncharacterized protein</fullName>
    </submittedName>
</protein>
<keyword evidence="2" id="KW-1185">Reference proteome</keyword>
<dbReference type="Gramene" id="OMP10462">
    <property type="protein sequence ID" value="OMP10462"/>
    <property type="gene ID" value="CCACVL1_00964"/>
</dbReference>
<organism evidence="1 2">
    <name type="scientific">Corchorus capsularis</name>
    <name type="common">Jute</name>
    <dbReference type="NCBI Taxonomy" id="210143"/>
    <lineage>
        <taxon>Eukaryota</taxon>
        <taxon>Viridiplantae</taxon>
        <taxon>Streptophyta</taxon>
        <taxon>Embryophyta</taxon>
        <taxon>Tracheophyta</taxon>
        <taxon>Spermatophyta</taxon>
        <taxon>Magnoliopsida</taxon>
        <taxon>eudicotyledons</taxon>
        <taxon>Gunneridae</taxon>
        <taxon>Pentapetalae</taxon>
        <taxon>rosids</taxon>
        <taxon>malvids</taxon>
        <taxon>Malvales</taxon>
        <taxon>Malvaceae</taxon>
        <taxon>Grewioideae</taxon>
        <taxon>Apeibeae</taxon>
        <taxon>Corchorus</taxon>
    </lineage>
</organism>
<dbReference type="Proteomes" id="UP000188268">
    <property type="component" value="Unassembled WGS sequence"/>
</dbReference>
<dbReference type="EMBL" id="AWWV01002485">
    <property type="protein sequence ID" value="OMP10462.1"/>
    <property type="molecule type" value="Genomic_DNA"/>
</dbReference>
<proteinExistence type="predicted"/>
<dbReference type="AlphaFoldDB" id="A0A1R3KTQ7"/>
<name>A0A1R3KTQ7_COCAP</name>
<comment type="caution">
    <text evidence="1">The sequence shown here is derived from an EMBL/GenBank/DDBJ whole genome shotgun (WGS) entry which is preliminary data.</text>
</comment>
<evidence type="ECO:0000313" key="2">
    <source>
        <dbReference type="Proteomes" id="UP000188268"/>
    </source>
</evidence>